<keyword evidence="4" id="KW-1185">Reference proteome</keyword>
<gene>
    <name evidence="3" type="ORF">SAP269_02220</name>
</gene>
<evidence type="ECO:0000256" key="2">
    <source>
        <dbReference type="SAM" id="Phobius"/>
    </source>
</evidence>
<keyword evidence="2" id="KW-0812">Transmembrane</keyword>
<keyword evidence="2" id="KW-1133">Transmembrane helix</keyword>
<proteinExistence type="predicted"/>
<sequence>MKKPTASSVITGFVYGADNQWNKTSQNITIDPTNGIVLDGSQLSTNNGKYVIELQDNLGNHNNIYLQIAPKQEIANYFDTDNGKQFEKWAKANGHDNIHGYSVRQLNILFEESKSWIKQANDNQLVNAVADWFKTKGKVASKQIISKEQIVEQLKQQIPKTITIDKFDTSNYDLNKVAFEIKGIQFQTNEKFEIVIKYGSEKSNSFILQIQNNNPPNNDKKGLTFLAIIGIVVGSLLGLLFLGWLLKKFVITPFILEPMRKKKSEAFQRQTKKDIAQMKADEAEEETKRKGKK</sequence>
<accession>A0ABN7BRQ4</accession>
<dbReference type="RefSeq" id="WP_353306468.1">
    <property type="nucleotide sequence ID" value="NZ_AP028955.1"/>
</dbReference>
<dbReference type="Proteomes" id="UP001473424">
    <property type="component" value="Chromosome"/>
</dbReference>
<evidence type="ECO:0000256" key="1">
    <source>
        <dbReference type="SAM" id="MobiDB-lite"/>
    </source>
</evidence>
<feature type="transmembrane region" description="Helical" evidence="2">
    <location>
        <begin position="223"/>
        <end position="246"/>
    </location>
</feature>
<keyword evidence="2" id="KW-0472">Membrane</keyword>
<evidence type="ECO:0008006" key="5">
    <source>
        <dbReference type="Google" id="ProtNLM"/>
    </source>
</evidence>
<name>A0ABN7BRQ4_9MOLU</name>
<feature type="compositionally biased region" description="Basic and acidic residues" evidence="1">
    <location>
        <begin position="271"/>
        <end position="281"/>
    </location>
</feature>
<organism evidence="3 4">
    <name type="scientific">Spiroplasma ixodetis</name>
    <dbReference type="NCBI Taxonomy" id="2141"/>
    <lineage>
        <taxon>Bacteria</taxon>
        <taxon>Bacillati</taxon>
        <taxon>Mycoplasmatota</taxon>
        <taxon>Mollicutes</taxon>
        <taxon>Entomoplasmatales</taxon>
        <taxon>Spiroplasmataceae</taxon>
        <taxon>Spiroplasma</taxon>
    </lineage>
</organism>
<evidence type="ECO:0000313" key="3">
    <source>
        <dbReference type="EMBL" id="BET37633.1"/>
    </source>
</evidence>
<dbReference type="EMBL" id="AP028955">
    <property type="protein sequence ID" value="BET37633.1"/>
    <property type="molecule type" value="Genomic_DNA"/>
</dbReference>
<protein>
    <recommendedName>
        <fullName evidence="5">Adhesin</fullName>
    </recommendedName>
</protein>
<feature type="region of interest" description="Disordered" evidence="1">
    <location>
        <begin position="264"/>
        <end position="293"/>
    </location>
</feature>
<evidence type="ECO:0000313" key="4">
    <source>
        <dbReference type="Proteomes" id="UP001473424"/>
    </source>
</evidence>
<reference evidence="4" key="1">
    <citation type="journal article" date="2024" name="FEMS Microbiol. Lett.">
        <title>Genomic insights into Spiroplasma endosymbionts that induce male-killing and protective phenotypes in the pea aphid.</title>
        <authorList>
            <person name="Arai H."/>
            <person name="Legeai F."/>
            <person name="Kageyama D."/>
            <person name="Sugio A."/>
            <person name="Simon J.C."/>
        </authorList>
    </citation>
    <scope>NUCLEOTIDE SEQUENCE [LARGE SCALE GENOMIC DNA]</scope>
    <source>
        <strain evidence="4">sAp269</strain>
    </source>
</reference>